<organism evidence="1 2">
    <name type="scientific">Tuber magnatum</name>
    <name type="common">white Piedmont truffle</name>
    <dbReference type="NCBI Taxonomy" id="42249"/>
    <lineage>
        <taxon>Eukaryota</taxon>
        <taxon>Fungi</taxon>
        <taxon>Dikarya</taxon>
        <taxon>Ascomycota</taxon>
        <taxon>Pezizomycotina</taxon>
        <taxon>Pezizomycetes</taxon>
        <taxon>Pezizales</taxon>
        <taxon>Tuberaceae</taxon>
        <taxon>Tuber</taxon>
    </lineage>
</organism>
<accession>A0A317SHC9</accession>
<gene>
    <name evidence="1" type="ORF">C7212DRAFT_347342</name>
</gene>
<comment type="caution">
    <text evidence="1">The sequence shown here is derived from an EMBL/GenBank/DDBJ whole genome shotgun (WGS) entry which is preliminary data.</text>
</comment>
<reference evidence="1 2" key="1">
    <citation type="submission" date="2018-03" db="EMBL/GenBank/DDBJ databases">
        <title>Genomes of Pezizomycetes fungi and the evolution of truffles.</title>
        <authorList>
            <person name="Murat C."/>
            <person name="Payen T."/>
            <person name="Noel B."/>
            <person name="Kuo A."/>
            <person name="Martin F.M."/>
        </authorList>
    </citation>
    <scope>NUCLEOTIDE SEQUENCE [LARGE SCALE GENOMIC DNA]</scope>
    <source>
        <strain evidence="1">091103-1</strain>
    </source>
</reference>
<protein>
    <submittedName>
        <fullName evidence="1">Uncharacterized protein</fullName>
    </submittedName>
</protein>
<proteinExistence type="predicted"/>
<sequence>MLPFTIATTVAPYFTRTFRQIMTYDVPTLPSHLTPAPGTPSALPVTTGSLGYTGTFQVHGRTNLTVTEVYLSIFTSVTVVEPSVPSNGLEYLDTILGLSKLP</sequence>
<evidence type="ECO:0000313" key="2">
    <source>
        <dbReference type="Proteomes" id="UP000246991"/>
    </source>
</evidence>
<dbReference type="Proteomes" id="UP000246991">
    <property type="component" value="Unassembled WGS sequence"/>
</dbReference>
<dbReference type="AlphaFoldDB" id="A0A317SHC9"/>
<name>A0A317SHC9_9PEZI</name>
<keyword evidence="2" id="KW-1185">Reference proteome</keyword>
<dbReference type="EMBL" id="PYWC01000092">
    <property type="protein sequence ID" value="PWW72870.1"/>
    <property type="molecule type" value="Genomic_DNA"/>
</dbReference>
<evidence type="ECO:0000313" key="1">
    <source>
        <dbReference type="EMBL" id="PWW72870.1"/>
    </source>
</evidence>